<dbReference type="WBParaSite" id="ALUE_0001069301-mRNA-1">
    <property type="protein sequence ID" value="ALUE_0001069301-mRNA-1"/>
    <property type="gene ID" value="ALUE_0001069301"/>
</dbReference>
<accession>A0A9J2PMF7</accession>
<dbReference type="AlphaFoldDB" id="A0A9J2PMF7"/>
<keyword evidence="2" id="KW-1185">Reference proteome</keyword>
<evidence type="ECO:0000256" key="1">
    <source>
        <dbReference type="SAM" id="MobiDB-lite"/>
    </source>
</evidence>
<proteinExistence type="predicted"/>
<reference evidence="3" key="1">
    <citation type="submission" date="2023-03" db="UniProtKB">
        <authorList>
            <consortium name="WormBaseParasite"/>
        </authorList>
    </citation>
    <scope>IDENTIFICATION</scope>
</reference>
<evidence type="ECO:0000313" key="3">
    <source>
        <dbReference type="WBParaSite" id="ALUE_0001069301-mRNA-1"/>
    </source>
</evidence>
<name>A0A9J2PMF7_ASCLU</name>
<protein>
    <submittedName>
        <fullName evidence="3">Uncharacterized protein</fullName>
    </submittedName>
</protein>
<sequence length="43" mass="5007">MPVTAENGTEFSPNPDIRQITSADTTQPFAKAYERRFHRIWLL</sequence>
<evidence type="ECO:0000313" key="2">
    <source>
        <dbReference type="Proteomes" id="UP000036681"/>
    </source>
</evidence>
<dbReference type="Proteomes" id="UP000036681">
    <property type="component" value="Unplaced"/>
</dbReference>
<organism evidence="2 3">
    <name type="scientific">Ascaris lumbricoides</name>
    <name type="common">Giant roundworm</name>
    <dbReference type="NCBI Taxonomy" id="6252"/>
    <lineage>
        <taxon>Eukaryota</taxon>
        <taxon>Metazoa</taxon>
        <taxon>Ecdysozoa</taxon>
        <taxon>Nematoda</taxon>
        <taxon>Chromadorea</taxon>
        <taxon>Rhabditida</taxon>
        <taxon>Spirurina</taxon>
        <taxon>Ascaridomorpha</taxon>
        <taxon>Ascaridoidea</taxon>
        <taxon>Ascarididae</taxon>
        <taxon>Ascaris</taxon>
    </lineage>
</organism>
<feature type="compositionally biased region" description="Polar residues" evidence="1">
    <location>
        <begin position="1"/>
        <end position="12"/>
    </location>
</feature>
<feature type="region of interest" description="Disordered" evidence="1">
    <location>
        <begin position="1"/>
        <end position="23"/>
    </location>
</feature>